<protein>
    <submittedName>
        <fullName evidence="1">Uncharacterized protein</fullName>
    </submittedName>
</protein>
<dbReference type="AlphaFoldDB" id="A0A2Z4PVE5"/>
<organism evidence="1 2">
    <name type="scientific">Marinomonas primoryensis</name>
    <dbReference type="NCBI Taxonomy" id="178399"/>
    <lineage>
        <taxon>Bacteria</taxon>
        <taxon>Pseudomonadati</taxon>
        <taxon>Pseudomonadota</taxon>
        <taxon>Gammaproteobacteria</taxon>
        <taxon>Oceanospirillales</taxon>
        <taxon>Oceanospirillaceae</taxon>
        <taxon>Marinomonas</taxon>
    </lineage>
</organism>
<dbReference type="RefSeq" id="WP_112140181.1">
    <property type="nucleotide sequence ID" value="NZ_CP016181.1"/>
</dbReference>
<evidence type="ECO:0000313" key="1">
    <source>
        <dbReference type="EMBL" id="AWY01582.1"/>
    </source>
</evidence>
<name>A0A2Z4PVE5_9GAMM</name>
<accession>A0A2Z4PVE5</accession>
<sequence>MTLKEIFENFLNDISENKITQSSLKEVANREHKTISNLIKLEGSLGEDGSLGSMHNILLRKPITGEVFSYDFKEVSLNERLELIDGKRSINLI</sequence>
<proteinExistence type="predicted"/>
<reference evidence="1 2" key="1">
    <citation type="submission" date="2016-06" db="EMBL/GenBank/DDBJ databases">
        <title>The sequenced genome of the ice-adhering bacterium Marinomonas primoryensis, from Antarctica.</title>
        <authorList>
            <person name="Graham L."/>
            <person name="Vance T.D.R."/>
            <person name="Davies P.L."/>
        </authorList>
    </citation>
    <scope>NUCLEOTIDE SEQUENCE [LARGE SCALE GENOMIC DNA]</scope>
    <source>
        <strain evidence="1 2">AceL</strain>
    </source>
</reference>
<evidence type="ECO:0000313" key="2">
    <source>
        <dbReference type="Proteomes" id="UP000249898"/>
    </source>
</evidence>
<dbReference type="Proteomes" id="UP000249898">
    <property type="component" value="Chromosome"/>
</dbReference>
<dbReference type="EMBL" id="CP016181">
    <property type="protein sequence ID" value="AWY01582.1"/>
    <property type="molecule type" value="Genomic_DNA"/>
</dbReference>
<gene>
    <name evidence="1" type="ORF">A8139_17635</name>
</gene>